<name>A0A372LQX3_9BACI</name>
<keyword evidence="3" id="KW-1185">Reference proteome</keyword>
<protein>
    <recommendedName>
        <fullName evidence="1">FAD/NAD(P)-binding domain-containing protein</fullName>
    </recommendedName>
</protein>
<dbReference type="InterPro" id="IPR036188">
    <property type="entry name" value="FAD/NAD-bd_sf"/>
</dbReference>
<gene>
    <name evidence="2" type="ORF">D0469_06605</name>
</gene>
<dbReference type="AlphaFoldDB" id="A0A372LQX3"/>
<evidence type="ECO:0000313" key="3">
    <source>
        <dbReference type="Proteomes" id="UP000264541"/>
    </source>
</evidence>
<dbReference type="SUPFAM" id="SSF51905">
    <property type="entry name" value="FAD/NAD(P)-binding domain"/>
    <property type="match status" value="2"/>
</dbReference>
<dbReference type="PANTHER" id="PTHR38663:SF1">
    <property type="entry name" value="L-ORNITHINE N(5)-MONOOXYGENASE"/>
    <property type="match status" value="1"/>
</dbReference>
<dbReference type="EMBL" id="QVTE01000015">
    <property type="protein sequence ID" value="RFU70605.1"/>
    <property type="molecule type" value="Genomic_DNA"/>
</dbReference>
<dbReference type="OrthoDB" id="370110at2"/>
<sequence>MLYDWIVIGGGIHGCTVASFLIKKGIAAPEKLCIIDPNSEPLYRWKNNTERIGMEYLRSPGVHHIDVDPFSLQKYVRNEQRSKMELYGKYKRPALKLFNEHCDSVLKEVDLKKSWHQGFVNDIKKDQGIWKVMTSKGEVFQGHNIVISISINDQLNIPNWAEKMKSKLPNQVFHIFDEHLPNLQTVEPTMAIIGGGITAAHLCIKLSNMFPGKVTLVKRHPFRVHDFDSDPGWLGPKHLASFHKIKKYEERRSIIQQARNKGSLPSELFHKLKRLENENKISIVNGEVETASFSNDNEIILKIEDKELTVQTVMLATGFLPSLPGKSWIEKLIKEQDLNCAKCGYPIINKALQWCPHLYVSGPLAELEIGPIARNISGARQAAERIVNSL</sequence>
<feature type="domain" description="FAD/NAD(P)-binding" evidence="1">
    <location>
        <begin position="3"/>
        <end position="365"/>
    </location>
</feature>
<dbReference type="Gene3D" id="3.50.50.60">
    <property type="entry name" value="FAD/NAD(P)-binding domain"/>
    <property type="match status" value="1"/>
</dbReference>
<proteinExistence type="predicted"/>
<accession>A0A372LQX3</accession>
<reference evidence="2 3" key="1">
    <citation type="submission" date="2018-08" db="EMBL/GenBank/DDBJ databases">
        <title>Bacillus chawlae sp. nov., Bacillus glennii sp. nov., and Bacillus saganii sp. nov. Isolated from the Vehicle Assembly Building at Kennedy Space Center where the Viking Spacecraft were Assembled.</title>
        <authorList>
            <person name="Seuylemezian A."/>
            <person name="Vaishampayan P."/>
        </authorList>
    </citation>
    <scope>NUCLEOTIDE SEQUENCE [LARGE SCALE GENOMIC DNA]</scope>
    <source>
        <strain evidence="2 3">V47-23a</strain>
    </source>
</reference>
<evidence type="ECO:0000313" key="2">
    <source>
        <dbReference type="EMBL" id="RFU70605.1"/>
    </source>
</evidence>
<evidence type="ECO:0000259" key="1">
    <source>
        <dbReference type="Pfam" id="PF07992"/>
    </source>
</evidence>
<dbReference type="PANTHER" id="PTHR38663">
    <property type="match status" value="1"/>
</dbReference>
<organism evidence="2 3">
    <name type="scientific">Peribacillus saganii</name>
    <dbReference type="NCBI Taxonomy" id="2303992"/>
    <lineage>
        <taxon>Bacteria</taxon>
        <taxon>Bacillati</taxon>
        <taxon>Bacillota</taxon>
        <taxon>Bacilli</taxon>
        <taxon>Bacillales</taxon>
        <taxon>Bacillaceae</taxon>
        <taxon>Peribacillus</taxon>
    </lineage>
</organism>
<comment type="caution">
    <text evidence="2">The sequence shown here is derived from an EMBL/GenBank/DDBJ whole genome shotgun (WGS) entry which is preliminary data.</text>
</comment>
<dbReference type="InterPro" id="IPR023753">
    <property type="entry name" value="FAD/NAD-binding_dom"/>
</dbReference>
<dbReference type="Pfam" id="PF07992">
    <property type="entry name" value="Pyr_redox_2"/>
    <property type="match status" value="1"/>
</dbReference>
<dbReference type="GO" id="GO:0016491">
    <property type="term" value="F:oxidoreductase activity"/>
    <property type="evidence" value="ECO:0007669"/>
    <property type="project" value="InterPro"/>
</dbReference>
<dbReference type="Proteomes" id="UP000264541">
    <property type="component" value="Unassembled WGS sequence"/>
</dbReference>